<organism evidence="1 2">
    <name type="scientific">Gossypium tomentosum</name>
    <name type="common">Hawaiian cotton</name>
    <name type="synonym">Gossypium sandvicense</name>
    <dbReference type="NCBI Taxonomy" id="34277"/>
    <lineage>
        <taxon>Eukaryota</taxon>
        <taxon>Viridiplantae</taxon>
        <taxon>Streptophyta</taxon>
        <taxon>Embryophyta</taxon>
        <taxon>Tracheophyta</taxon>
        <taxon>Spermatophyta</taxon>
        <taxon>Magnoliopsida</taxon>
        <taxon>eudicotyledons</taxon>
        <taxon>Gunneridae</taxon>
        <taxon>Pentapetalae</taxon>
        <taxon>rosids</taxon>
        <taxon>malvids</taxon>
        <taxon>Malvales</taxon>
        <taxon>Malvaceae</taxon>
        <taxon>Malvoideae</taxon>
        <taxon>Gossypium</taxon>
    </lineage>
</organism>
<protein>
    <submittedName>
        <fullName evidence="1">Uncharacterized protein</fullName>
    </submittedName>
</protein>
<dbReference type="EMBL" id="CM017630">
    <property type="protein sequence ID" value="TYH60481.1"/>
    <property type="molecule type" value="Genomic_DNA"/>
</dbReference>
<dbReference type="AlphaFoldDB" id="A0A5D2K030"/>
<keyword evidence="2" id="KW-1185">Reference proteome</keyword>
<dbReference type="Proteomes" id="UP000322667">
    <property type="component" value="Chromosome D08"/>
</dbReference>
<sequence length="66" mass="7283">MNPLSLKFSQVSSLDPSSLVSRSLSPLQTLVVLGTMLSTLRLVLRNMQELSVPKDPVHIKRPLVTL</sequence>
<name>A0A5D2K030_GOSTO</name>
<reference evidence="1 2" key="1">
    <citation type="submission" date="2019-07" db="EMBL/GenBank/DDBJ databases">
        <title>WGS assembly of Gossypium tomentosum.</title>
        <authorList>
            <person name="Chen Z.J."/>
            <person name="Sreedasyam A."/>
            <person name="Ando A."/>
            <person name="Song Q."/>
            <person name="De L."/>
            <person name="Hulse-Kemp A."/>
            <person name="Ding M."/>
            <person name="Ye W."/>
            <person name="Kirkbride R."/>
            <person name="Jenkins J."/>
            <person name="Plott C."/>
            <person name="Lovell J."/>
            <person name="Lin Y.-M."/>
            <person name="Vaughn R."/>
            <person name="Liu B."/>
            <person name="Li W."/>
            <person name="Simpson S."/>
            <person name="Scheffler B."/>
            <person name="Saski C."/>
            <person name="Grover C."/>
            <person name="Hu G."/>
            <person name="Conover J."/>
            <person name="Carlson J."/>
            <person name="Shu S."/>
            <person name="Boston L."/>
            <person name="Williams M."/>
            <person name="Peterson D."/>
            <person name="Mcgee K."/>
            <person name="Jones D."/>
            <person name="Wendel J."/>
            <person name="Stelly D."/>
            <person name="Grimwood J."/>
            <person name="Schmutz J."/>
        </authorList>
    </citation>
    <scope>NUCLEOTIDE SEQUENCE [LARGE SCALE GENOMIC DNA]</scope>
    <source>
        <strain evidence="1">7179.01</strain>
    </source>
</reference>
<accession>A0A5D2K030</accession>
<evidence type="ECO:0000313" key="1">
    <source>
        <dbReference type="EMBL" id="TYH60481.1"/>
    </source>
</evidence>
<gene>
    <name evidence="1" type="ORF">ES332_D08G296000v1</name>
</gene>
<evidence type="ECO:0000313" key="2">
    <source>
        <dbReference type="Proteomes" id="UP000322667"/>
    </source>
</evidence>
<proteinExistence type="predicted"/>